<evidence type="ECO:0000313" key="1">
    <source>
        <dbReference type="EMBL" id="MDN4487458.1"/>
    </source>
</evidence>
<proteinExistence type="predicted"/>
<gene>
    <name evidence="1" type="ORF">QQX10_04655</name>
</gene>
<evidence type="ECO:0000313" key="2">
    <source>
        <dbReference type="Proteomes" id="UP001172737"/>
    </source>
</evidence>
<dbReference type="EMBL" id="JAUHPX010000002">
    <property type="protein sequence ID" value="MDN4487458.1"/>
    <property type="molecule type" value="Genomic_DNA"/>
</dbReference>
<dbReference type="AlphaFoldDB" id="A0AAW7M7C7"/>
<dbReference type="SUPFAM" id="SSF159127">
    <property type="entry name" value="HupF/HypC-like"/>
    <property type="match status" value="1"/>
</dbReference>
<reference evidence="1" key="1">
    <citation type="submission" date="2023-06" db="EMBL/GenBank/DDBJ databases">
        <title>Sysu t00039.</title>
        <authorList>
            <person name="Gao L."/>
            <person name="Fang B.-Z."/>
            <person name="Li W.-J."/>
        </authorList>
    </citation>
    <scope>NUCLEOTIDE SEQUENCE</scope>
    <source>
        <strain evidence="1">SYSU T00039</strain>
    </source>
</reference>
<comment type="caution">
    <text evidence="1">The sequence shown here is derived from an EMBL/GenBank/DDBJ whole genome shotgun (WGS) entry which is preliminary data.</text>
</comment>
<name>A0AAW7M7C7_9MICO</name>
<dbReference type="Proteomes" id="UP001172737">
    <property type="component" value="Unassembled WGS sequence"/>
</dbReference>
<keyword evidence="2" id="KW-1185">Reference proteome</keyword>
<sequence>MCLGEIGRVESVDADGRLSVRVGARLRDAAALIPGVVPTPGTWVLINSGIVLEELEPERARDALEIRHAWHLQEPMEVAS</sequence>
<dbReference type="RefSeq" id="WP_301118518.1">
    <property type="nucleotide sequence ID" value="NZ_JAUHPX010000002.1"/>
</dbReference>
<dbReference type="Gene3D" id="2.30.30.140">
    <property type="match status" value="1"/>
</dbReference>
<protein>
    <submittedName>
        <fullName evidence="1">HypC/HybG/HupF family hydrogenase formation chaperone</fullName>
    </submittedName>
</protein>
<organism evidence="1 2">
    <name type="scientific">Demequina lignilytica</name>
    <dbReference type="NCBI Taxonomy" id="3051663"/>
    <lineage>
        <taxon>Bacteria</taxon>
        <taxon>Bacillati</taxon>
        <taxon>Actinomycetota</taxon>
        <taxon>Actinomycetes</taxon>
        <taxon>Micrococcales</taxon>
        <taxon>Demequinaceae</taxon>
        <taxon>Demequina</taxon>
    </lineage>
</organism>
<accession>A0AAW7M7C7</accession>